<accession>A0A392UAH6</accession>
<proteinExistence type="predicted"/>
<keyword evidence="2" id="KW-1185">Reference proteome</keyword>
<evidence type="ECO:0000313" key="2">
    <source>
        <dbReference type="Proteomes" id="UP000265520"/>
    </source>
</evidence>
<sequence>MVVDVDPLAAMNDKAWNEAMIEELKAIVKNNTWEFTQLPNDKKAIYAKWVFKLKMNPEGKIVKHKARL</sequence>
<protein>
    <submittedName>
        <fullName evidence="1">Copia-type polyprotein</fullName>
    </submittedName>
</protein>
<feature type="non-terminal residue" evidence="1">
    <location>
        <position position="68"/>
    </location>
</feature>
<reference evidence="1 2" key="1">
    <citation type="journal article" date="2018" name="Front. Plant Sci.">
        <title>Red Clover (Trifolium pratense) and Zigzag Clover (T. medium) - A Picture of Genomic Similarities and Differences.</title>
        <authorList>
            <person name="Dluhosova J."/>
            <person name="Istvanek J."/>
            <person name="Nedelnik J."/>
            <person name="Repkova J."/>
        </authorList>
    </citation>
    <scope>NUCLEOTIDE SEQUENCE [LARGE SCALE GENOMIC DNA]</scope>
    <source>
        <strain evidence="2">cv. 10/8</strain>
        <tissue evidence="1">Leaf</tissue>
    </source>
</reference>
<dbReference type="AlphaFoldDB" id="A0A392UAH6"/>
<name>A0A392UAH6_9FABA</name>
<dbReference type="EMBL" id="LXQA010777397">
    <property type="protein sequence ID" value="MCI70509.1"/>
    <property type="molecule type" value="Genomic_DNA"/>
</dbReference>
<dbReference type="Proteomes" id="UP000265520">
    <property type="component" value="Unassembled WGS sequence"/>
</dbReference>
<evidence type="ECO:0000313" key="1">
    <source>
        <dbReference type="EMBL" id="MCI70509.1"/>
    </source>
</evidence>
<comment type="caution">
    <text evidence="1">The sequence shown here is derived from an EMBL/GenBank/DDBJ whole genome shotgun (WGS) entry which is preliminary data.</text>
</comment>
<organism evidence="1 2">
    <name type="scientific">Trifolium medium</name>
    <dbReference type="NCBI Taxonomy" id="97028"/>
    <lineage>
        <taxon>Eukaryota</taxon>
        <taxon>Viridiplantae</taxon>
        <taxon>Streptophyta</taxon>
        <taxon>Embryophyta</taxon>
        <taxon>Tracheophyta</taxon>
        <taxon>Spermatophyta</taxon>
        <taxon>Magnoliopsida</taxon>
        <taxon>eudicotyledons</taxon>
        <taxon>Gunneridae</taxon>
        <taxon>Pentapetalae</taxon>
        <taxon>rosids</taxon>
        <taxon>fabids</taxon>
        <taxon>Fabales</taxon>
        <taxon>Fabaceae</taxon>
        <taxon>Papilionoideae</taxon>
        <taxon>50 kb inversion clade</taxon>
        <taxon>NPAAA clade</taxon>
        <taxon>Hologalegina</taxon>
        <taxon>IRL clade</taxon>
        <taxon>Trifolieae</taxon>
        <taxon>Trifolium</taxon>
    </lineage>
</organism>